<dbReference type="CDD" id="cd00082">
    <property type="entry name" value="HisKA"/>
    <property type="match status" value="1"/>
</dbReference>
<dbReference type="PRINTS" id="PR00344">
    <property type="entry name" value="BCTRLSENSOR"/>
</dbReference>
<evidence type="ECO:0000256" key="12">
    <source>
        <dbReference type="ARBA" id="ARBA00023012"/>
    </source>
</evidence>
<dbReference type="Gene3D" id="1.10.287.130">
    <property type="match status" value="1"/>
</dbReference>
<evidence type="ECO:0000256" key="5">
    <source>
        <dbReference type="ARBA" id="ARBA00022553"/>
    </source>
</evidence>
<dbReference type="InterPro" id="IPR003661">
    <property type="entry name" value="HisK_dim/P_dom"/>
</dbReference>
<dbReference type="InterPro" id="IPR003660">
    <property type="entry name" value="HAMP_dom"/>
</dbReference>
<dbReference type="SMART" id="SM00387">
    <property type="entry name" value="HATPase_c"/>
    <property type="match status" value="1"/>
</dbReference>
<organism evidence="17 18">
    <name type="scientific">Pontibacillus chungwhensis</name>
    <dbReference type="NCBI Taxonomy" id="265426"/>
    <lineage>
        <taxon>Bacteria</taxon>
        <taxon>Bacillati</taxon>
        <taxon>Bacillota</taxon>
        <taxon>Bacilli</taxon>
        <taxon>Bacillales</taxon>
        <taxon>Bacillaceae</taxon>
        <taxon>Pontibacillus</taxon>
    </lineage>
</organism>
<evidence type="ECO:0000313" key="18">
    <source>
        <dbReference type="Proteomes" id="UP001236652"/>
    </source>
</evidence>
<dbReference type="EMBL" id="CP126446">
    <property type="protein sequence ID" value="WIF96694.1"/>
    <property type="molecule type" value="Genomic_DNA"/>
</dbReference>
<dbReference type="Pfam" id="PF02518">
    <property type="entry name" value="HATPase_c"/>
    <property type="match status" value="1"/>
</dbReference>
<dbReference type="InterPro" id="IPR050398">
    <property type="entry name" value="HssS/ArlS-like"/>
</dbReference>
<keyword evidence="4" id="KW-1003">Cell membrane</keyword>
<dbReference type="PANTHER" id="PTHR45528:SF8">
    <property type="entry name" value="HISTIDINE KINASE"/>
    <property type="match status" value="1"/>
</dbReference>
<keyword evidence="8" id="KW-0547">Nucleotide-binding</keyword>
<name>A0ABY8UT60_9BACI</name>
<dbReference type="InterPro" id="IPR036890">
    <property type="entry name" value="HATPase_C_sf"/>
</dbReference>
<evidence type="ECO:0000256" key="13">
    <source>
        <dbReference type="ARBA" id="ARBA00023136"/>
    </source>
</evidence>
<evidence type="ECO:0000256" key="6">
    <source>
        <dbReference type="ARBA" id="ARBA00022679"/>
    </source>
</evidence>
<dbReference type="Proteomes" id="UP001236652">
    <property type="component" value="Chromosome"/>
</dbReference>
<feature type="transmembrane region" description="Helical" evidence="14">
    <location>
        <begin position="125"/>
        <end position="143"/>
    </location>
</feature>
<sequence length="428" mass="48386">MLLVLRLDEESHANYYEKQIPEVTSFIKTAKSELVDHPSVSRERLNEKVPLDGMTYHVYDKDGSLLYGSTEARGMELPIIEKVNTTDFENDSYQKYLPILSSSEELVGMVKLTYQLESGTPIQRLSLLIILAPFLFIVFYTYVCGGKLSRRLFTPIRELAGAIDSIKEQDLDFTLHAANRSDELGDLARAFETMKQELHTSLEKQWKLEQERQDFLSAVTHDLKTPLTIMKSNAQVLDRKIDDNERVYSAAILKQIDRVTNLVHEVGEVQRINGGSFPIQLQKVEPKSFFEKELQSFRTYIEAKGDHYSIQLSDERSVHKDISIDPDRMRQVIENIISNSVRYTPSSSTIHAHLDLTDGAVELTISDNGPGFHSAELPQVFDQFYRGNPSTSGQGLGLSIVKNIIEAHRGEVNVWNDGGASISITLFG</sequence>
<keyword evidence="18" id="KW-1185">Reference proteome</keyword>
<proteinExistence type="predicted"/>
<reference evidence="17 18" key="1">
    <citation type="submission" date="2023-05" db="EMBL/GenBank/DDBJ databases">
        <title>Comparative genomics reveals the evidence of polycyclic aromatic hydrocarbons degradation in moderately halophilic genus Pontibacillus.</title>
        <authorList>
            <person name="Yang H."/>
            <person name="Qian Z."/>
        </authorList>
    </citation>
    <scope>NUCLEOTIDE SEQUENCE [LARGE SCALE GENOMIC DNA]</scope>
    <source>
        <strain evidence="18">HN14</strain>
    </source>
</reference>
<dbReference type="SMART" id="SM00304">
    <property type="entry name" value="HAMP"/>
    <property type="match status" value="1"/>
</dbReference>
<evidence type="ECO:0000256" key="3">
    <source>
        <dbReference type="ARBA" id="ARBA00012438"/>
    </source>
</evidence>
<evidence type="ECO:0000256" key="1">
    <source>
        <dbReference type="ARBA" id="ARBA00000085"/>
    </source>
</evidence>
<feature type="domain" description="Histidine kinase" evidence="15">
    <location>
        <begin position="218"/>
        <end position="428"/>
    </location>
</feature>
<keyword evidence="9 17" id="KW-0418">Kinase</keyword>
<dbReference type="InterPro" id="IPR004358">
    <property type="entry name" value="Sig_transdc_His_kin-like_C"/>
</dbReference>
<evidence type="ECO:0000256" key="10">
    <source>
        <dbReference type="ARBA" id="ARBA00022840"/>
    </source>
</evidence>
<dbReference type="Gene3D" id="6.10.340.10">
    <property type="match status" value="1"/>
</dbReference>
<protein>
    <recommendedName>
        <fullName evidence="3">histidine kinase</fullName>
        <ecNumber evidence="3">2.7.13.3</ecNumber>
    </recommendedName>
</protein>
<keyword evidence="12" id="KW-0902">Two-component regulatory system</keyword>
<dbReference type="SUPFAM" id="SSF158472">
    <property type="entry name" value="HAMP domain-like"/>
    <property type="match status" value="1"/>
</dbReference>
<evidence type="ECO:0000256" key="7">
    <source>
        <dbReference type="ARBA" id="ARBA00022692"/>
    </source>
</evidence>
<dbReference type="InterPro" id="IPR003594">
    <property type="entry name" value="HATPase_dom"/>
</dbReference>
<keyword evidence="6" id="KW-0808">Transferase</keyword>
<feature type="domain" description="HAMP" evidence="16">
    <location>
        <begin position="150"/>
        <end position="203"/>
    </location>
</feature>
<keyword evidence="7 14" id="KW-0812">Transmembrane</keyword>
<dbReference type="Gene3D" id="3.30.565.10">
    <property type="entry name" value="Histidine kinase-like ATPase, C-terminal domain"/>
    <property type="match status" value="1"/>
</dbReference>
<evidence type="ECO:0000256" key="9">
    <source>
        <dbReference type="ARBA" id="ARBA00022777"/>
    </source>
</evidence>
<evidence type="ECO:0000256" key="11">
    <source>
        <dbReference type="ARBA" id="ARBA00022989"/>
    </source>
</evidence>
<keyword evidence="11 14" id="KW-1133">Transmembrane helix</keyword>
<evidence type="ECO:0000256" key="8">
    <source>
        <dbReference type="ARBA" id="ARBA00022741"/>
    </source>
</evidence>
<dbReference type="GO" id="GO:0016301">
    <property type="term" value="F:kinase activity"/>
    <property type="evidence" value="ECO:0007669"/>
    <property type="project" value="UniProtKB-KW"/>
</dbReference>
<evidence type="ECO:0000256" key="4">
    <source>
        <dbReference type="ARBA" id="ARBA00022475"/>
    </source>
</evidence>
<dbReference type="PANTHER" id="PTHR45528">
    <property type="entry name" value="SENSOR HISTIDINE KINASE CPXA"/>
    <property type="match status" value="1"/>
</dbReference>
<dbReference type="SUPFAM" id="SSF55874">
    <property type="entry name" value="ATPase domain of HSP90 chaperone/DNA topoisomerase II/histidine kinase"/>
    <property type="match status" value="1"/>
</dbReference>
<dbReference type="EC" id="2.7.13.3" evidence="3"/>
<dbReference type="Pfam" id="PF00672">
    <property type="entry name" value="HAMP"/>
    <property type="match status" value="1"/>
</dbReference>
<dbReference type="SUPFAM" id="SSF47384">
    <property type="entry name" value="Homodimeric domain of signal transducing histidine kinase"/>
    <property type="match status" value="1"/>
</dbReference>
<dbReference type="CDD" id="cd00075">
    <property type="entry name" value="HATPase"/>
    <property type="match status" value="1"/>
</dbReference>
<evidence type="ECO:0000259" key="16">
    <source>
        <dbReference type="PROSITE" id="PS50885"/>
    </source>
</evidence>
<gene>
    <name evidence="17" type="ORF">QNI29_13150</name>
</gene>
<dbReference type="SMART" id="SM00388">
    <property type="entry name" value="HisKA"/>
    <property type="match status" value="1"/>
</dbReference>
<dbReference type="PROSITE" id="PS50885">
    <property type="entry name" value="HAMP"/>
    <property type="match status" value="1"/>
</dbReference>
<keyword evidence="5" id="KW-0597">Phosphoprotein</keyword>
<dbReference type="PROSITE" id="PS50109">
    <property type="entry name" value="HIS_KIN"/>
    <property type="match status" value="1"/>
</dbReference>
<keyword evidence="13 14" id="KW-0472">Membrane</keyword>
<dbReference type="InterPro" id="IPR036097">
    <property type="entry name" value="HisK_dim/P_sf"/>
</dbReference>
<evidence type="ECO:0000259" key="15">
    <source>
        <dbReference type="PROSITE" id="PS50109"/>
    </source>
</evidence>
<dbReference type="Pfam" id="PF00512">
    <property type="entry name" value="HisKA"/>
    <property type="match status" value="1"/>
</dbReference>
<dbReference type="CDD" id="cd06225">
    <property type="entry name" value="HAMP"/>
    <property type="match status" value="1"/>
</dbReference>
<comment type="subcellular location">
    <subcellularLocation>
        <location evidence="2">Cell membrane</location>
        <topology evidence="2">Multi-pass membrane protein</topology>
    </subcellularLocation>
</comment>
<comment type="catalytic activity">
    <reaction evidence="1">
        <text>ATP + protein L-histidine = ADP + protein N-phospho-L-histidine.</text>
        <dbReference type="EC" id="2.7.13.3"/>
    </reaction>
</comment>
<dbReference type="RefSeq" id="WP_231416960.1">
    <property type="nucleotide sequence ID" value="NZ_CP126446.1"/>
</dbReference>
<keyword evidence="10" id="KW-0067">ATP-binding</keyword>
<accession>A0ABY8UT60</accession>
<evidence type="ECO:0000256" key="14">
    <source>
        <dbReference type="SAM" id="Phobius"/>
    </source>
</evidence>
<evidence type="ECO:0000313" key="17">
    <source>
        <dbReference type="EMBL" id="WIF96694.1"/>
    </source>
</evidence>
<dbReference type="InterPro" id="IPR005467">
    <property type="entry name" value="His_kinase_dom"/>
</dbReference>
<evidence type="ECO:0000256" key="2">
    <source>
        <dbReference type="ARBA" id="ARBA00004651"/>
    </source>
</evidence>